<keyword evidence="1 2" id="KW-0728">SH3 domain</keyword>
<feature type="domain" description="SH3" evidence="4">
    <location>
        <begin position="239"/>
        <end position="298"/>
    </location>
</feature>
<protein>
    <submittedName>
        <fullName evidence="6">NOXO1 oxidase</fullName>
    </submittedName>
</protein>
<dbReference type="GO" id="GO:0042554">
    <property type="term" value="P:superoxide anion generation"/>
    <property type="evidence" value="ECO:0007669"/>
    <property type="project" value="TreeGrafter"/>
</dbReference>
<evidence type="ECO:0000313" key="6">
    <source>
        <dbReference type="EMBL" id="NXQ60124.1"/>
    </source>
</evidence>
<feature type="compositionally biased region" description="Basic and acidic residues" evidence="3">
    <location>
        <begin position="365"/>
        <end position="375"/>
    </location>
</feature>
<dbReference type="OrthoDB" id="10255964at2759"/>
<dbReference type="Pfam" id="PF14604">
    <property type="entry name" value="SH3_9"/>
    <property type="match status" value="1"/>
</dbReference>
<dbReference type="SMART" id="SM00326">
    <property type="entry name" value="SH3"/>
    <property type="match status" value="2"/>
</dbReference>
<feature type="non-terminal residue" evidence="6">
    <location>
        <position position="1"/>
    </location>
</feature>
<evidence type="ECO:0000259" key="5">
    <source>
        <dbReference type="PROSITE" id="PS50195"/>
    </source>
</evidence>
<keyword evidence="7" id="KW-1185">Reference proteome</keyword>
<dbReference type="InterPro" id="IPR001452">
    <property type="entry name" value="SH3_domain"/>
</dbReference>
<dbReference type="CDD" id="cd12024">
    <property type="entry name" value="SH3_NoxO1_2"/>
    <property type="match status" value="1"/>
</dbReference>
<proteinExistence type="predicted"/>
<sequence>SLRRRSSSRGKMNCNRYPVDVKAVGFMQCKKQKNYMMFVSWSDQNNILIYRTFEDFKKFHVELKRKFPTESGSLRSLPRFKGIMMQQRKGGKLSRCLEILKLLETYSQELLKMDGKISRGEEVNQFFKAQTQDLDPSFPENSVVIMPSVFRREKNPQALSITPPQASQSYRCIEAFETKDTKNKPFTVAQKEIVEVLIQDMTGWWLVENADKQIAWFPASYLEELDACEDIQNAFSSDEEGSLYFVVQAYEAQNADELSLSPGVVVEVLRRSHNGWWLIRYNGCTGFMPSLCLRPYQNPHHKLQTILSCGLNASTPNPQGSPRPLAPGQHGSSPRSRSHSLPRASSTPQLDLDSSSLSSGSSSDGDARLAWKPDLSRSLPEVEQARSSPAPSHSLATLGSKSPQLSARDRNDSGFVEAPAAELSSSPADPELATGVPKVPARPSAQEILQRCSTVTKRALQQAAPQPALPIPS</sequence>
<feature type="compositionally biased region" description="Low complexity" evidence="3">
    <location>
        <begin position="417"/>
        <end position="431"/>
    </location>
</feature>
<dbReference type="InterPro" id="IPR035758">
    <property type="entry name" value="NoxO1_SH3_2"/>
</dbReference>
<feature type="domain" description="PX" evidence="5">
    <location>
        <begin position="1"/>
        <end position="134"/>
    </location>
</feature>
<reference evidence="6 7" key="1">
    <citation type="submission" date="2019-09" db="EMBL/GenBank/DDBJ databases">
        <title>Bird 10,000 Genomes (B10K) Project - Family phase.</title>
        <authorList>
            <person name="Zhang G."/>
        </authorList>
    </citation>
    <scope>NUCLEOTIDE SEQUENCE [LARGE SCALE GENOMIC DNA]</scope>
    <source>
        <strain evidence="6">B10K-DU-011-42</strain>
        <tissue evidence="6">Muscle</tissue>
    </source>
</reference>
<dbReference type="InterPro" id="IPR001683">
    <property type="entry name" value="PX_dom"/>
</dbReference>
<dbReference type="GO" id="GO:0035091">
    <property type="term" value="F:phosphatidylinositol binding"/>
    <property type="evidence" value="ECO:0007669"/>
    <property type="project" value="InterPro"/>
</dbReference>
<dbReference type="SUPFAM" id="SSF64268">
    <property type="entry name" value="PX domain"/>
    <property type="match status" value="1"/>
</dbReference>
<dbReference type="InterPro" id="IPR051228">
    <property type="entry name" value="NADPH_Oxidase/PX-Domain"/>
</dbReference>
<feature type="compositionally biased region" description="Polar residues" evidence="3">
    <location>
        <begin position="385"/>
        <end position="405"/>
    </location>
</feature>
<comment type="caution">
    <text evidence="6">The sequence shown here is derived from an EMBL/GenBank/DDBJ whole genome shotgun (WGS) entry which is preliminary data.</text>
</comment>
<evidence type="ECO:0000256" key="1">
    <source>
        <dbReference type="ARBA" id="ARBA00022443"/>
    </source>
</evidence>
<dbReference type="Gene3D" id="2.30.30.40">
    <property type="entry name" value="SH3 Domains"/>
    <property type="match status" value="2"/>
</dbReference>
<dbReference type="PROSITE" id="PS50195">
    <property type="entry name" value="PX"/>
    <property type="match status" value="1"/>
</dbReference>
<feature type="region of interest" description="Disordered" evidence="3">
    <location>
        <begin position="311"/>
        <end position="445"/>
    </location>
</feature>
<dbReference type="GO" id="GO:0016176">
    <property type="term" value="F:superoxide-generating NADPH oxidase activator activity"/>
    <property type="evidence" value="ECO:0007669"/>
    <property type="project" value="TreeGrafter"/>
</dbReference>
<evidence type="ECO:0000259" key="4">
    <source>
        <dbReference type="PROSITE" id="PS50002"/>
    </source>
</evidence>
<gene>
    <name evidence="6" type="primary">Noxo1</name>
    <name evidence="6" type="ORF">ANTMIN_R00602</name>
</gene>
<dbReference type="PROSITE" id="PS50002">
    <property type="entry name" value="SH3"/>
    <property type="match status" value="2"/>
</dbReference>
<name>A0A7L2EEL5_ANTMN</name>
<feature type="compositionally biased region" description="Low complexity" evidence="3">
    <location>
        <begin position="332"/>
        <end position="364"/>
    </location>
</feature>
<evidence type="ECO:0000313" key="7">
    <source>
        <dbReference type="Proteomes" id="UP000554720"/>
    </source>
</evidence>
<dbReference type="FunFam" id="2.30.30.40:FF:000233">
    <property type="entry name" value="NADPH oxidase organizer 1"/>
    <property type="match status" value="1"/>
</dbReference>
<dbReference type="InterPro" id="IPR036871">
    <property type="entry name" value="PX_dom_sf"/>
</dbReference>
<dbReference type="Gene3D" id="3.30.1520.10">
    <property type="entry name" value="Phox-like domain"/>
    <property type="match status" value="1"/>
</dbReference>
<dbReference type="GO" id="GO:0005737">
    <property type="term" value="C:cytoplasm"/>
    <property type="evidence" value="ECO:0007669"/>
    <property type="project" value="TreeGrafter"/>
</dbReference>
<feature type="non-terminal residue" evidence="6">
    <location>
        <position position="473"/>
    </location>
</feature>
<organism evidence="6 7">
    <name type="scientific">Anthoscopus minutus</name>
    <name type="common">Southern penduline-tit</name>
    <dbReference type="NCBI Taxonomy" id="156561"/>
    <lineage>
        <taxon>Eukaryota</taxon>
        <taxon>Metazoa</taxon>
        <taxon>Chordata</taxon>
        <taxon>Craniata</taxon>
        <taxon>Vertebrata</taxon>
        <taxon>Euteleostomi</taxon>
        <taxon>Archelosauria</taxon>
        <taxon>Archosauria</taxon>
        <taxon>Dinosauria</taxon>
        <taxon>Saurischia</taxon>
        <taxon>Theropoda</taxon>
        <taxon>Coelurosauria</taxon>
        <taxon>Aves</taxon>
        <taxon>Neognathae</taxon>
        <taxon>Neoaves</taxon>
        <taxon>Telluraves</taxon>
        <taxon>Australaves</taxon>
        <taxon>Passeriformes</taxon>
        <taxon>Paridae</taxon>
        <taxon>Anthoscopus</taxon>
    </lineage>
</organism>
<dbReference type="PANTHER" id="PTHR15706">
    <property type="entry name" value="SH3 MULTIPLE DOMAIN"/>
    <property type="match status" value="1"/>
</dbReference>
<accession>A0A7L2EEL5</accession>
<dbReference type="FunFam" id="2.30.30.40:FF:000219">
    <property type="entry name" value="NADPH oxidase organizer 1"/>
    <property type="match status" value="1"/>
</dbReference>
<feature type="domain" description="SH3" evidence="4">
    <location>
        <begin position="165"/>
        <end position="227"/>
    </location>
</feature>
<dbReference type="Pfam" id="PF00787">
    <property type="entry name" value="PX"/>
    <property type="match status" value="1"/>
</dbReference>
<evidence type="ECO:0000256" key="2">
    <source>
        <dbReference type="PROSITE-ProRule" id="PRU00192"/>
    </source>
</evidence>
<dbReference type="PANTHER" id="PTHR15706:SF10">
    <property type="entry name" value="NADPH OXIDASE ORGANIZER 1"/>
    <property type="match status" value="1"/>
</dbReference>
<dbReference type="EMBL" id="VWYI01032695">
    <property type="protein sequence ID" value="NXQ60124.1"/>
    <property type="molecule type" value="Genomic_DNA"/>
</dbReference>
<dbReference type="AlphaFoldDB" id="A0A7L2EEL5"/>
<dbReference type="FunFam" id="3.30.1520.10:FF:000040">
    <property type="entry name" value="NADPH oxidase organizer 1"/>
    <property type="match status" value="1"/>
</dbReference>
<dbReference type="SUPFAM" id="SSF50044">
    <property type="entry name" value="SH3-domain"/>
    <property type="match status" value="2"/>
</dbReference>
<evidence type="ECO:0000256" key="3">
    <source>
        <dbReference type="SAM" id="MobiDB-lite"/>
    </source>
</evidence>
<dbReference type="Proteomes" id="UP000554720">
    <property type="component" value="Unassembled WGS sequence"/>
</dbReference>
<dbReference type="InterPro" id="IPR036028">
    <property type="entry name" value="SH3-like_dom_sf"/>
</dbReference>